<keyword evidence="8" id="KW-1185">Reference proteome</keyword>
<dbReference type="SMART" id="SM00490">
    <property type="entry name" value="HELICc"/>
    <property type="match status" value="1"/>
</dbReference>
<dbReference type="InterPro" id="IPR027417">
    <property type="entry name" value="P-loop_NTPase"/>
</dbReference>
<feature type="compositionally biased region" description="Pro residues" evidence="4">
    <location>
        <begin position="595"/>
        <end position="607"/>
    </location>
</feature>
<feature type="region of interest" description="Disordered" evidence="4">
    <location>
        <begin position="873"/>
        <end position="915"/>
    </location>
</feature>
<dbReference type="CDD" id="cd17917">
    <property type="entry name" value="DEXHc_RHA-like"/>
    <property type="match status" value="1"/>
</dbReference>
<feature type="domain" description="Helicase C-terminal" evidence="6">
    <location>
        <begin position="927"/>
        <end position="1117"/>
    </location>
</feature>
<keyword evidence="1" id="KW-0547">Nucleotide-binding</keyword>
<evidence type="ECO:0000259" key="5">
    <source>
        <dbReference type="PROSITE" id="PS51192"/>
    </source>
</evidence>
<feature type="region of interest" description="Disordered" evidence="4">
    <location>
        <begin position="339"/>
        <end position="361"/>
    </location>
</feature>
<dbReference type="SMART" id="SM00487">
    <property type="entry name" value="DEXDc"/>
    <property type="match status" value="1"/>
</dbReference>
<dbReference type="InterPro" id="IPR001650">
    <property type="entry name" value="Helicase_C-like"/>
</dbReference>
<dbReference type="PROSITE" id="PS00690">
    <property type="entry name" value="DEAH_ATP_HELICASE"/>
    <property type="match status" value="1"/>
</dbReference>
<dbReference type="PROSITE" id="PS51194">
    <property type="entry name" value="HELICASE_CTER"/>
    <property type="match status" value="1"/>
</dbReference>
<dbReference type="Pfam" id="PF21010">
    <property type="entry name" value="HA2_C"/>
    <property type="match status" value="1"/>
</dbReference>
<feature type="domain" description="Helicase ATP-binding" evidence="5">
    <location>
        <begin position="657"/>
        <end position="845"/>
    </location>
</feature>
<keyword evidence="2" id="KW-0378">Hydrolase</keyword>
<dbReference type="GO" id="GO:0004386">
    <property type="term" value="F:helicase activity"/>
    <property type="evidence" value="ECO:0007669"/>
    <property type="project" value="TreeGrafter"/>
</dbReference>
<dbReference type="InterPro" id="IPR011545">
    <property type="entry name" value="DEAD/DEAH_box_helicase_dom"/>
</dbReference>
<dbReference type="Pfam" id="PF00270">
    <property type="entry name" value="DEAD"/>
    <property type="match status" value="1"/>
</dbReference>
<evidence type="ECO:0000259" key="6">
    <source>
        <dbReference type="PROSITE" id="PS51194"/>
    </source>
</evidence>
<feature type="region of interest" description="Disordered" evidence="4">
    <location>
        <begin position="1"/>
        <end position="33"/>
    </location>
</feature>
<gene>
    <name evidence="7" type="ORF">CDCA_CDCA20G4856</name>
</gene>
<dbReference type="EMBL" id="JANCYW010000020">
    <property type="protein sequence ID" value="KAK4538831.1"/>
    <property type="molecule type" value="Genomic_DNA"/>
</dbReference>
<dbReference type="PANTHER" id="PTHR18934">
    <property type="entry name" value="ATP-DEPENDENT RNA HELICASE"/>
    <property type="match status" value="1"/>
</dbReference>
<feature type="compositionally biased region" description="Basic and acidic residues" evidence="4">
    <location>
        <begin position="347"/>
        <end position="361"/>
    </location>
</feature>
<feature type="compositionally biased region" description="Basic and acidic residues" evidence="4">
    <location>
        <begin position="619"/>
        <end position="634"/>
    </location>
</feature>
<dbReference type="Pfam" id="PF00271">
    <property type="entry name" value="Helicase_C"/>
    <property type="match status" value="1"/>
</dbReference>
<dbReference type="Gene3D" id="3.40.50.300">
    <property type="entry name" value="P-loop containing nucleotide triphosphate hydrolases"/>
    <property type="match status" value="2"/>
</dbReference>
<accession>A0AAV9J358</accession>
<evidence type="ECO:0000313" key="8">
    <source>
        <dbReference type="Proteomes" id="UP001301350"/>
    </source>
</evidence>
<dbReference type="PROSITE" id="PS51192">
    <property type="entry name" value="HELICASE_ATP_BIND_1"/>
    <property type="match status" value="1"/>
</dbReference>
<organism evidence="7 8">
    <name type="scientific">Cyanidium caldarium</name>
    <name type="common">Red alga</name>
    <dbReference type="NCBI Taxonomy" id="2771"/>
    <lineage>
        <taxon>Eukaryota</taxon>
        <taxon>Rhodophyta</taxon>
        <taxon>Bangiophyceae</taxon>
        <taxon>Cyanidiales</taxon>
        <taxon>Cyanidiaceae</taxon>
        <taxon>Cyanidium</taxon>
    </lineage>
</organism>
<dbReference type="CDD" id="cd18791">
    <property type="entry name" value="SF2_C_RHA"/>
    <property type="match status" value="1"/>
</dbReference>
<dbReference type="GO" id="GO:0016787">
    <property type="term" value="F:hydrolase activity"/>
    <property type="evidence" value="ECO:0007669"/>
    <property type="project" value="UniProtKB-KW"/>
</dbReference>
<dbReference type="InterPro" id="IPR007502">
    <property type="entry name" value="Helicase-assoc_dom"/>
</dbReference>
<dbReference type="InterPro" id="IPR002464">
    <property type="entry name" value="DNA/RNA_helicase_DEAH_CS"/>
</dbReference>
<comment type="caution">
    <text evidence="7">The sequence shown here is derived from an EMBL/GenBank/DDBJ whole genome shotgun (WGS) entry which is preliminary data.</text>
</comment>
<evidence type="ECO:0000313" key="7">
    <source>
        <dbReference type="EMBL" id="KAK4538831.1"/>
    </source>
</evidence>
<feature type="compositionally biased region" description="Acidic residues" evidence="4">
    <location>
        <begin position="880"/>
        <end position="898"/>
    </location>
</feature>
<evidence type="ECO:0000256" key="4">
    <source>
        <dbReference type="SAM" id="MobiDB-lite"/>
    </source>
</evidence>
<feature type="compositionally biased region" description="Basic residues" evidence="4">
    <location>
        <begin position="608"/>
        <end position="618"/>
    </location>
</feature>
<dbReference type="Proteomes" id="UP001301350">
    <property type="component" value="Unassembled WGS sequence"/>
</dbReference>
<feature type="region of interest" description="Disordered" evidence="4">
    <location>
        <begin position="573"/>
        <end position="647"/>
    </location>
</feature>
<dbReference type="Gene3D" id="1.20.120.1080">
    <property type="match status" value="1"/>
</dbReference>
<dbReference type="SMART" id="SM00847">
    <property type="entry name" value="HA2"/>
    <property type="match status" value="1"/>
</dbReference>
<name>A0AAV9J358_CYACA</name>
<proteinExistence type="predicted"/>
<dbReference type="GO" id="GO:0003723">
    <property type="term" value="F:RNA binding"/>
    <property type="evidence" value="ECO:0007669"/>
    <property type="project" value="TreeGrafter"/>
</dbReference>
<dbReference type="Pfam" id="PF07717">
    <property type="entry name" value="OB_NTP_bind"/>
    <property type="match status" value="1"/>
</dbReference>
<sequence length="1501" mass="166508">MGRRRGRVGPGGAVVSSLSIRPGGVVRGRPEGDEQSVDAVAAFKQQRRQQKLAACSDADADNDGGTATRSSLRKWTGATPQSLLREWLRRERRRGRLRIERASGERWKVVLPSSPDATPGSRAQVIWFDAATGAASRASGDGVVGYPEEERWEEYAALKALFQVDAQRSYERALSPAFARQWQLYQEEAARREQMERARQADAARRQRAEQEAIRRQQRFELQTVELNMNETSRQLVEEALGQLSLQTRVSDASPSITADAAFAPVQHQLVREGFLPADARAALGAVAATDATSSTSPRVRFRAALDWLCLHLDEEDLPERYRPSRDVEVVRYAAEVNANAPSNSGRDADARRSETPPRTDELLADRQHAVEWLARAACVGRARAERAWREHRGDACTALRYLLYGHVAQVPDPDDRDVWSTLSSAERAQAVAALQEEWQALHSTFGEAFQTRLPLSAVRALRLNGADGDGPFAFQLRVPLDCAEADNASRASSSSPTVTLCVAADRYPFGAPLLWLAEWCDPPPSRNRQRALLRTVLREAHRRTRGREDTAAVTEREPVLFGVVEACRRMQQGEMPGAAKTTGTSLPRGATPAEVPPPQRPSMPRRPPPRRPARHRQRDTQLDRLWQQREQQRRARATPSPSRLPARAATERVLTAVHAPGALVSLIQGATGSGKTTQCPAILLEDALLRGEVSRTFILVTQPRRIAAVSVAQRVAWERGERALGDDATAAAAAVDDDDSSLVGYQVRAQAHRSRSTRLLFCTTGIVLRMLHSDPQLRAVSHLVVDEVHERDLDTDFLLLLVRRLLRSGCRDEGDPLRVVLMSATVDAERLREYFYGEHAAPDAMPVVPIEGRTFSVRMRWWDEMWTEWEKRGEREASTDDEADDGDDTGASDGMEDGVEKVDPPAAASSASQTRWDVRHGASLALVEQAVRYADRELLREASQPLSPSPTPPHPAASILVFLPGVAEIEQLRARLARHARYHVVRLHASLSPEAQALAFRPCPRPATQQRKVVCATNIAESSVTVEDVVAVVDTCRVRQMHAVDIEMSGVQLRETWCSRASAVQRAGRAGRVRPGVCYRLVDRETVWEREMEAHTSPEMVRLPVDRLLLSLMMMMMMTTTTTTTGAPSKTPSLQEAMDVLLQDALDPPPLAHVQQSARRLERMGAVRNAQQTASAGMLTPLGTHLATMPLDAAVGKLLLYGALFGCVHAVLTLAAVVTEGTPFRRSPDDAERVRRACEQRFGRAHSDLLTDAAAFEAWQEKAERAQKSPEKSRALEAWLEECGLSRRTLYAIRDTRRQLQRLLRDWEIDGGANDSPPDPRLVCGIVFAALFPHLVRVDLPERPKYRDTAGGTIACVPEARSLRLVNEAGRRVFLHPSSVAFRNTGWCRSYRWLTYVSCVTTTKAYLRAVTPVPTYAVLLFGGDGVIEVQHQQQLITVDRWARFRVPARIGVLVREVRRAMDAALEAAFGRRTSGTGEGQREWASPALRRAVLQLLQSEA</sequence>
<reference evidence="7 8" key="1">
    <citation type="submission" date="2022-07" db="EMBL/GenBank/DDBJ databases">
        <title>Genome-wide signatures of adaptation to extreme environments.</title>
        <authorList>
            <person name="Cho C.H."/>
            <person name="Yoon H.S."/>
        </authorList>
    </citation>
    <scope>NUCLEOTIDE SEQUENCE [LARGE SCALE GENOMIC DNA]</scope>
    <source>
        <strain evidence="7 8">DBV 063 E5</strain>
    </source>
</reference>
<evidence type="ECO:0000256" key="3">
    <source>
        <dbReference type="ARBA" id="ARBA00022840"/>
    </source>
</evidence>
<protein>
    <submittedName>
        <fullName evidence="7">Uncharacterized protein</fullName>
    </submittedName>
</protein>
<dbReference type="InterPro" id="IPR011709">
    <property type="entry name" value="DEAD-box_helicase_OB_fold"/>
</dbReference>
<evidence type="ECO:0000256" key="1">
    <source>
        <dbReference type="ARBA" id="ARBA00022741"/>
    </source>
</evidence>
<evidence type="ECO:0000256" key="2">
    <source>
        <dbReference type="ARBA" id="ARBA00022801"/>
    </source>
</evidence>
<keyword evidence="3" id="KW-0067">ATP-binding</keyword>
<dbReference type="GO" id="GO:0005524">
    <property type="term" value="F:ATP binding"/>
    <property type="evidence" value="ECO:0007669"/>
    <property type="project" value="UniProtKB-KW"/>
</dbReference>
<dbReference type="PANTHER" id="PTHR18934:SF145">
    <property type="entry name" value="ATP-DEPENDENT RNA HELICASE DHX57-RELATED"/>
    <property type="match status" value="1"/>
</dbReference>
<dbReference type="SUPFAM" id="SSF52540">
    <property type="entry name" value="P-loop containing nucleoside triphosphate hydrolases"/>
    <property type="match status" value="1"/>
</dbReference>
<dbReference type="InterPro" id="IPR014001">
    <property type="entry name" value="Helicase_ATP-bd"/>
</dbReference>